<proteinExistence type="predicted"/>
<reference evidence="1" key="1">
    <citation type="journal article" date="2021" name="Proc. Natl. Acad. Sci. U.S.A.">
        <title>A Catalog of Tens of Thousands of Viruses from Human Metagenomes Reveals Hidden Associations with Chronic Diseases.</title>
        <authorList>
            <person name="Tisza M.J."/>
            <person name="Buck C.B."/>
        </authorList>
    </citation>
    <scope>NUCLEOTIDE SEQUENCE</scope>
    <source>
        <strain evidence="1">Ctg8M33</strain>
    </source>
</reference>
<accession>A0A8S5NLI5</accession>
<evidence type="ECO:0000313" key="1">
    <source>
        <dbReference type="EMBL" id="DAD95598.1"/>
    </source>
</evidence>
<name>A0A8S5NLI5_9CAUD</name>
<sequence>MAYDSTKLANLQALKDTATRIKAEYLAAISKAGHARFQKADAVPEAAAAEENVLYLVKNAETQHYDIYALVDGVVELIDDTTVALDDYITEEELAQALEELGAGTIYSGTKTDLATADSDVISAFFGEEEAPTPKEGDVFIVTTLVGGVTYEMSSYWYDGEQWVAITGNVDADKVIMRDNITMAGNYTQVGNKTKDQNGTAEFATKGMSVADILTDIFSKRLQPTITAQPSISGFNLSGAKAVEAGTELESASYTAGTLTPGSYQYGPETGVAASNWKIERITDLGTEQIASVDAASLDAGSDDNRGAGFIIGDKGGENVVSSLKYKVTATHGAGVTAKDNLGSDSEPAVTIAAGTKEKTTGAYTPYRNYFYGATEDKPALDSAYIRGLTKSNKAYAAGTITINVPAGAQRVAIACLADKTGVTKVINETAMNADVTSTFVQSTVAVEGANGYTAQDYKVWVFEPAVPYENAATLKVTLG</sequence>
<protein>
    <submittedName>
        <fullName evidence="1">Uncharacterized protein</fullName>
    </submittedName>
</protein>
<dbReference type="EMBL" id="BK015197">
    <property type="protein sequence ID" value="DAD95598.1"/>
    <property type="molecule type" value="Genomic_DNA"/>
</dbReference>
<organism evidence="1">
    <name type="scientific">Myoviridae sp. ctg8M33</name>
    <dbReference type="NCBI Taxonomy" id="2826680"/>
    <lineage>
        <taxon>Viruses</taxon>
        <taxon>Duplodnaviria</taxon>
        <taxon>Heunggongvirae</taxon>
        <taxon>Uroviricota</taxon>
        <taxon>Caudoviricetes</taxon>
    </lineage>
</organism>